<dbReference type="Proteomes" id="UP000275028">
    <property type="component" value="Segment"/>
</dbReference>
<sequence>MSKGHEYLTIINPQKLEDTLQQLDGAVADVIEAGQKREGSYGEKRDLLKRKYELEGRIEVEEAQALMEVKGDGKEAHAIVNGEKVSITNDKARDAYRRYASKEARTELAQVEGQLAQLDVDRFRATDAWETAKAAADLVGNKASLQAALLNFLK</sequence>
<evidence type="ECO:0000313" key="1">
    <source>
        <dbReference type="EMBL" id="AYP68409.1"/>
    </source>
</evidence>
<keyword evidence="2" id="KW-1185">Reference proteome</keyword>
<gene>
    <name evidence="1" type="ORF">BboS125_00040</name>
</gene>
<dbReference type="EMBL" id="MH884509">
    <property type="protein sequence ID" value="AYP68409.1"/>
    <property type="molecule type" value="Genomic_DNA"/>
</dbReference>
<organism evidence="1 2">
    <name type="scientific">Bacillus phage vB_BboS-125</name>
    <dbReference type="NCBI Taxonomy" id="2419618"/>
    <lineage>
        <taxon>Viruses</taxon>
        <taxon>Duplodnaviria</taxon>
        <taxon>Heunggongvirae</taxon>
        <taxon>Uroviricota</taxon>
        <taxon>Caudoviricetes</taxon>
        <taxon>Elmenteitavirus</taxon>
        <taxon>Elmenteitavirus ev125</taxon>
    </lineage>
</organism>
<protein>
    <submittedName>
        <fullName evidence="1">Uncharacterized protein</fullName>
    </submittedName>
</protein>
<reference evidence="1 2" key="1">
    <citation type="submission" date="2018-09" db="EMBL/GenBank/DDBJ databases">
        <title>Comparative Genomic Analysis of Eight Novel Haloalkaliphilic Bacteriophages from Lake Elmenteita, Kenya.</title>
        <authorList>
            <person name="Akhwale J.K."/>
        </authorList>
    </citation>
    <scope>NUCLEOTIDE SEQUENCE [LARGE SCALE GENOMIC DNA]</scope>
</reference>
<accession>A0A3G3BVW7</accession>
<name>A0A3G3BVW7_9CAUD</name>
<proteinExistence type="predicted"/>
<evidence type="ECO:0000313" key="2">
    <source>
        <dbReference type="Proteomes" id="UP000275028"/>
    </source>
</evidence>